<gene>
    <name evidence="4" type="ORF">E2C01_067727</name>
</gene>
<feature type="region of interest" description="Disordered" evidence="2">
    <location>
        <begin position="203"/>
        <end position="236"/>
    </location>
</feature>
<evidence type="ECO:0000313" key="4">
    <source>
        <dbReference type="EMBL" id="MPC73400.1"/>
    </source>
</evidence>
<comment type="caution">
    <text evidence="4">The sequence shown here is derived from an EMBL/GenBank/DDBJ whole genome shotgun (WGS) entry which is preliminary data.</text>
</comment>
<evidence type="ECO:0000256" key="2">
    <source>
        <dbReference type="SAM" id="MobiDB-lite"/>
    </source>
</evidence>
<feature type="compositionally biased region" description="Polar residues" evidence="2">
    <location>
        <begin position="91"/>
        <end position="111"/>
    </location>
</feature>
<feature type="domain" description="CCHC-type" evidence="3">
    <location>
        <begin position="8"/>
        <end position="21"/>
    </location>
</feature>
<dbReference type="GO" id="GO:0003676">
    <property type="term" value="F:nucleic acid binding"/>
    <property type="evidence" value="ECO:0007669"/>
    <property type="project" value="InterPro"/>
</dbReference>
<evidence type="ECO:0000259" key="3">
    <source>
        <dbReference type="PROSITE" id="PS50158"/>
    </source>
</evidence>
<feature type="region of interest" description="Disordered" evidence="2">
    <location>
        <begin position="81"/>
        <end position="120"/>
    </location>
</feature>
<organism evidence="4 5">
    <name type="scientific">Portunus trituberculatus</name>
    <name type="common">Swimming crab</name>
    <name type="synonym">Neptunus trituberculatus</name>
    <dbReference type="NCBI Taxonomy" id="210409"/>
    <lineage>
        <taxon>Eukaryota</taxon>
        <taxon>Metazoa</taxon>
        <taxon>Ecdysozoa</taxon>
        <taxon>Arthropoda</taxon>
        <taxon>Crustacea</taxon>
        <taxon>Multicrustacea</taxon>
        <taxon>Malacostraca</taxon>
        <taxon>Eumalacostraca</taxon>
        <taxon>Eucarida</taxon>
        <taxon>Decapoda</taxon>
        <taxon>Pleocyemata</taxon>
        <taxon>Brachyura</taxon>
        <taxon>Eubrachyura</taxon>
        <taxon>Portunoidea</taxon>
        <taxon>Portunidae</taxon>
        <taxon>Portuninae</taxon>
        <taxon>Portunus</taxon>
    </lineage>
</organism>
<feature type="region of interest" description="Disordered" evidence="2">
    <location>
        <begin position="37"/>
        <end position="66"/>
    </location>
</feature>
<keyword evidence="1" id="KW-0863">Zinc-finger</keyword>
<evidence type="ECO:0000313" key="5">
    <source>
        <dbReference type="Proteomes" id="UP000324222"/>
    </source>
</evidence>
<reference evidence="4 5" key="1">
    <citation type="submission" date="2019-05" db="EMBL/GenBank/DDBJ databases">
        <title>Another draft genome of Portunus trituberculatus and its Hox gene families provides insights of decapod evolution.</title>
        <authorList>
            <person name="Jeong J.-H."/>
            <person name="Song I."/>
            <person name="Kim S."/>
            <person name="Choi T."/>
            <person name="Kim D."/>
            <person name="Ryu S."/>
            <person name="Kim W."/>
        </authorList>
    </citation>
    <scope>NUCLEOTIDE SEQUENCE [LARGE SCALE GENOMIC DNA]</scope>
    <source>
        <tissue evidence="4">Muscle</tissue>
    </source>
</reference>
<name>A0A5B7HLT6_PORTR</name>
<keyword evidence="5" id="KW-1185">Reference proteome</keyword>
<dbReference type="AlphaFoldDB" id="A0A5B7HLT6"/>
<keyword evidence="1" id="KW-0479">Metal-binding</keyword>
<dbReference type="Proteomes" id="UP000324222">
    <property type="component" value="Unassembled WGS sequence"/>
</dbReference>
<dbReference type="OrthoDB" id="6376548at2759"/>
<dbReference type="EMBL" id="VSRR010036707">
    <property type="protein sequence ID" value="MPC73400.1"/>
    <property type="molecule type" value="Genomic_DNA"/>
</dbReference>
<protein>
    <recommendedName>
        <fullName evidence="3">CCHC-type domain-containing protein</fullName>
    </recommendedName>
</protein>
<evidence type="ECO:0000256" key="1">
    <source>
        <dbReference type="PROSITE-ProRule" id="PRU00047"/>
    </source>
</evidence>
<accession>A0A5B7HLT6</accession>
<dbReference type="InterPro" id="IPR001878">
    <property type="entry name" value="Znf_CCHC"/>
</dbReference>
<dbReference type="GO" id="GO:0008270">
    <property type="term" value="F:zinc ion binding"/>
    <property type="evidence" value="ECO:0007669"/>
    <property type="project" value="UniProtKB-KW"/>
</dbReference>
<dbReference type="PROSITE" id="PS50158">
    <property type="entry name" value="ZF_CCHC"/>
    <property type="match status" value="1"/>
</dbReference>
<proteinExistence type="predicted"/>
<keyword evidence="1" id="KW-0862">Zinc</keyword>
<sequence>MQDEQPWCYRCWNFGHISRYCSASERCAYWSESHDSRTCPHRPPQPPAPASDSSSMQPQPLPPDTSLWKCPRCHQPGVNVWHPGCPRRRGNTASSATRTTPHTSQSSSLQSHPAAPPAISTSLESTQVTVLRDAVATLKYRVVSLTARFEAIETRLDGLVSKQATFKAQMKSVVESQQVIIDSISSLTERLSTVASSLETLTTSSLATPPRGMQPSHARVTTAPSSSRRSPKGKVQ</sequence>